<feature type="compositionally biased region" description="Low complexity" evidence="2">
    <location>
        <begin position="1402"/>
        <end position="1414"/>
    </location>
</feature>
<evidence type="ECO:0000256" key="2">
    <source>
        <dbReference type="SAM" id="MobiDB-lite"/>
    </source>
</evidence>
<keyword evidence="1" id="KW-0175">Coiled coil</keyword>
<evidence type="ECO:0000313" key="3">
    <source>
        <dbReference type="EMBL" id="KAK2713851.1"/>
    </source>
</evidence>
<dbReference type="Proteomes" id="UP001187531">
    <property type="component" value="Unassembled WGS sequence"/>
</dbReference>
<keyword evidence="4" id="KW-1185">Reference proteome</keyword>
<protein>
    <submittedName>
        <fullName evidence="3">Uncharacterized protein</fullName>
    </submittedName>
</protein>
<proteinExistence type="predicted"/>
<evidence type="ECO:0000313" key="4">
    <source>
        <dbReference type="Proteomes" id="UP001187531"/>
    </source>
</evidence>
<sequence length="1472" mass="166708">MFSCIGKNNAFKGDRSHPPLSKKRPLEPDSVACRLVKHDHDSSNISLEKPRSRSNEKVPWFSWSFRRKKKPYTEKMGIIPDTRVGIEKYQKTLERKGSKKGIMSWNKASLPSFVDENDKSSDHNIAEDRTIVSNDYESPQFLVKTCRAEVLEGSDIGFGNKSDSVSVVNFETDSPLPKNELIQDEKSFNSISLIDHVISESVVSNHTSQTDNTYTEGESPLSVLNGPSSLKNSVQHKDECVEREGELNYSSHIASPENSNPEALFTPCLISSLEKMIYNVEKEMECNKFHKKSLASISHLSLNLIDGAEVFYKADDRTLSTDAECQTESERSAIDDKLSDAVNDFSGISPALGSNRFLQNIGNNSLSDPACDIIENQSVIKISEGISILPSLACPHAVEVIKMNNYLEPVLEKVHSENETHFVANITEKQTSIIKQFRGSVENNDDLSKCDYNDLNDCMGDCESNYILVEKLKNPILTTNDPSSHHTCAIVNDKNEENFEDCLLTLDDKNEITFENIKFSNVNMDNSKLNYGMDNFGFAEHILKLKLSRELCDKRANIVNDESIGEDIEMYNDTTDHVIDVTFGNAKNKSGVDHVTKLLDHSEQHGQFESSVESLDRYMEDDLSSRNDKGMKHNSRNSNICNNVIDSLFKGDLQRGFGVGSKINDIDGSENVMIESAMKNQSSNTDVETQRTNLQRNLGDDADNLSLLDTNPETTNDYLIIDTTPIYSVYSDESLSGIITKERTKFFERNFTTGTQTQTNSAKNSDVTNLFIASADDQFPEKNFSSNKSDMLTLLSRDELIYTDKMFGFERDLSNAFTNFANADIDNKNRSSEFFTGDERLNVLTLLPRDEPLNVAKNYCDISKSTSLFIEPTDDDTDMTNRSSEFFTIDDKLNATTLIPRDETLSIAKNGDHITESTNIFVESPNFDTDEHNHSSEFFPDGDKLKVPTLMPCDQPVIVTKNFGGKTDTGNIFIECADGDIKRNNHSPEFIFDCDKLNMLTLIPRDELLSIKINSLLDHNEAIFMGRQIFGNRKVSSTKNLPTKLNRNFKVRAENELICNDMEIVDSLSLLVPSLIDFYETTFGSKPPSPIQKVLSNPPSSVQWKPQIQEHPPKKTQEVMKLENVVESLREELKRANLQKEDFCRLEKQNDELLQAIKALKDELDERKSELASKVSELNILHTEMDKLQEINRNLIKSIEAQNEAEEKFREQETELKNYYAEELKRTTSVYTAEIEKEKRENKSLMLKLKDNQGLVEELKRTLLLPVDTRYEAQIEKQSAEISSLHTVLAMRNEELKDCRAVARELQLQQEELLTLRDRLQKTELAKEDLFVRLQMEREEKRRCEQKIETLTIQLRSDSNKLKRVSMDKEQLEYRLSSAGLDVCGSPLARNNSNSTFSFNVSSPNLSSSTVCTSPKPQTNGTSDRQSLSPVPQSPGVMRRVVEKSESLSYVLGFEEEIDDMIVELRSPKKSV</sequence>
<dbReference type="EMBL" id="JAVRJZ010000014">
    <property type="protein sequence ID" value="KAK2713851.1"/>
    <property type="molecule type" value="Genomic_DNA"/>
</dbReference>
<feature type="compositionally biased region" description="Polar residues" evidence="2">
    <location>
        <begin position="1415"/>
        <end position="1431"/>
    </location>
</feature>
<reference evidence="3" key="1">
    <citation type="submission" date="2023-07" db="EMBL/GenBank/DDBJ databases">
        <title>Chromosome-level genome assembly of Artemia franciscana.</title>
        <authorList>
            <person name="Jo E."/>
        </authorList>
    </citation>
    <scope>NUCLEOTIDE SEQUENCE</scope>
    <source>
        <tissue evidence="3">Whole body</tissue>
    </source>
</reference>
<gene>
    <name evidence="3" type="ORF">QYM36_009664</name>
</gene>
<evidence type="ECO:0000256" key="1">
    <source>
        <dbReference type="SAM" id="Coils"/>
    </source>
</evidence>
<comment type="caution">
    <text evidence="3">The sequence shown here is derived from an EMBL/GenBank/DDBJ whole genome shotgun (WGS) entry which is preliminary data.</text>
</comment>
<feature type="region of interest" description="Disordered" evidence="2">
    <location>
        <begin position="1"/>
        <end position="27"/>
    </location>
</feature>
<feature type="region of interest" description="Disordered" evidence="2">
    <location>
        <begin position="1402"/>
        <end position="1439"/>
    </location>
</feature>
<name>A0AA88HX92_ARTSF</name>
<feature type="coiled-coil region" evidence="1">
    <location>
        <begin position="1303"/>
        <end position="1354"/>
    </location>
</feature>
<accession>A0AA88HX92</accession>
<organism evidence="3 4">
    <name type="scientific">Artemia franciscana</name>
    <name type="common">Brine shrimp</name>
    <name type="synonym">Artemia sanfranciscana</name>
    <dbReference type="NCBI Taxonomy" id="6661"/>
    <lineage>
        <taxon>Eukaryota</taxon>
        <taxon>Metazoa</taxon>
        <taxon>Ecdysozoa</taxon>
        <taxon>Arthropoda</taxon>
        <taxon>Crustacea</taxon>
        <taxon>Branchiopoda</taxon>
        <taxon>Anostraca</taxon>
        <taxon>Artemiidae</taxon>
        <taxon>Artemia</taxon>
    </lineage>
</organism>
<feature type="coiled-coil region" evidence="1">
    <location>
        <begin position="1119"/>
        <end position="1241"/>
    </location>
</feature>